<gene>
    <name evidence="1" type="ORF">S03H2_13796</name>
</gene>
<sequence>MSENSMGYPLPSGEAFTDELACLMVFYPDKPEYRQAFFGAYFYLSNWLAWERDPDKKGADAARAWKLAVEATMECIEMNTCETILSLLEEIRNNTGVNCCDVVDITDGDQYTDDVEDGEGNVPQNIID</sequence>
<proteinExistence type="predicted"/>
<organism evidence="1">
    <name type="scientific">marine sediment metagenome</name>
    <dbReference type="NCBI Taxonomy" id="412755"/>
    <lineage>
        <taxon>unclassified sequences</taxon>
        <taxon>metagenomes</taxon>
        <taxon>ecological metagenomes</taxon>
    </lineage>
</organism>
<accession>X1F4I2</accession>
<comment type="caution">
    <text evidence="1">The sequence shown here is derived from an EMBL/GenBank/DDBJ whole genome shotgun (WGS) entry which is preliminary data.</text>
</comment>
<reference evidence="1" key="1">
    <citation type="journal article" date="2014" name="Front. Microbiol.">
        <title>High frequency of phylogenetically diverse reductive dehalogenase-homologous genes in deep subseafloor sedimentary metagenomes.</title>
        <authorList>
            <person name="Kawai M."/>
            <person name="Futagami T."/>
            <person name="Toyoda A."/>
            <person name="Takaki Y."/>
            <person name="Nishi S."/>
            <person name="Hori S."/>
            <person name="Arai W."/>
            <person name="Tsubouchi T."/>
            <person name="Morono Y."/>
            <person name="Uchiyama I."/>
            <person name="Ito T."/>
            <person name="Fujiyama A."/>
            <person name="Inagaki F."/>
            <person name="Takami H."/>
        </authorList>
    </citation>
    <scope>NUCLEOTIDE SEQUENCE</scope>
    <source>
        <strain evidence="1">Expedition CK06-06</strain>
    </source>
</reference>
<protein>
    <submittedName>
        <fullName evidence="1">Uncharacterized protein</fullName>
    </submittedName>
</protein>
<feature type="non-terminal residue" evidence="1">
    <location>
        <position position="128"/>
    </location>
</feature>
<dbReference type="AlphaFoldDB" id="X1F4I2"/>
<evidence type="ECO:0000313" key="1">
    <source>
        <dbReference type="EMBL" id="GAH39857.1"/>
    </source>
</evidence>
<dbReference type="EMBL" id="BARU01006997">
    <property type="protein sequence ID" value="GAH39857.1"/>
    <property type="molecule type" value="Genomic_DNA"/>
</dbReference>
<name>X1F4I2_9ZZZZ</name>